<evidence type="ECO:0000259" key="1">
    <source>
        <dbReference type="Pfam" id="PF08338"/>
    </source>
</evidence>
<sequence length="95" mass="10101">MRSLEHALDTDLSGAFNVTAPEPVTMDAFAHALGHAMNRPALVRVPCFAVELALGARSEAVLNGQRAIPELLSKRGFAFVFPEVSSALADILTNP</sequence>
<dbReference type="AlphaFoldDB" id="X1I586"/>
<protein>
    <recommendedName>
        <fullName evidence="1">DUF1731 domain-containing protein</fullName>
    </recommendedName>
</protein>
<evidence type="ECO:0000313" key="2">
    <source>
        <dbReference type="EMBL" id="GAH52723.1"/>
    </source>
</evidence>
<accession>X1I586</accession>
<gene>
    <name evidence="2" type="ORF">S03H2_39955</name>
</gene>
<name>X1I586_9ZZZZ</name>
<organism evidence="2">
    <name type="scientific">marine sediment metagenome</name>
    <dbReference type="NCBI Taxonomy" id="412755"/>
    <lineage>
        <taxon>unclassified sequences</taxon>
        <taxon>metagenomes</taxon>
        <taxon>ecological metagenomes</taxon>
    </lineage>
</organism>
<dbReference type="PANTHER" id="PTHR11092:SF0">
    <property type="entry name" value="EPIMERASE FAMILY PROTEIN SDR39U1"/>
    <property type="match status" value="1"/>
</dbReference>
<dbReference type="InterPro" id="IPR013549">
    <property type="entry name" value="DUF1731"/>
</dbReference>
<dbReference type="PANTHER" id="PTHR11092">
    <property type="entry name" value="SUGAR NUCLEOTIDE EPIMERASE RELATED"/>
    <property type="match status" value="1"/>
</dbReference>
<feature type="domain" description="DUF1731" evidence="1">
    <location>
        <begin position="45"/>
        <end position="91"/>
    </location>
</feature>
<proteinExistence type="predicted"/>
<comment type="caution">
    <text evidence="2">The sequence shown here is derived from an EMBL/GenBank/DDBJ whole genome shotgun (WGS) entry which is preliminary data.</text>
</comment>
<dbReference type="Pfam" id="PF08338">
    <property type="entry name" value="DUF1731"/>
    <property type="match status" value="1"/>
</dbReference>
<dbReference type="EMBL" id="BARU01024734">
    <property type="protein sequence ID" value="GAH52723.1"/>
    <property type="molecule type" value="Genomic_DNA"/>
</dbReference>
<dbReference type="Gene3D" id="3.40.50.720">
    <property type="entry name" value="NAD(P)-binding Rossmann-like Domain"/>
    <property type="match status" value="1"/>
</dbReference>
<reference evidence="2" key="1">
    <citation type="journal article" date="2014" name="Front. Microbiol.">
        <title>High frequency of phylogenetically diverse reductive dehalogenase-homologous genes in deep subseafloor sedimentary metagenomes.</title>
        <authorList>
            <person name="Kawai M."/>
            <person name="Futagami T."/>
            <person name="Toyoda A."/>
            <person name="Takaki Y."/>
            <person name="Nishi S."/>
            <person name="Hori S."/>
            <person name="Arai W."/>
            <person name="Tsubouchi T."/>
            <person name="Morono Y."/>
            <person name="Uchiyama I."/>
            <person name="Ito T."/>
            <person name="Fujiyama A."/>
            <person name="Inagaki F."/>
            <person name="Takami H."/>
        </authorList>
    </citation>
    <scope>NUCLEOTIDE SEQUENCE</scope>
    <source>
        <strain evidence="2">Expedition CK06-06</strain>
    </source>
</reference>